<sequence>MASRSAPLRRRQLRRRR</sequence>
<organism evidence="1">
    <name type="scientific">Arundo donax</name>
    <name type="common">Giant reed</name>
    <name type="synonym">Donax arundinaceus</name>
    <dbReference type="NCBI Taxonomy" id="35708"/>
    <lineage>
        <taxon>Eukaryota</taxon>
        <taxon>Viridiplantae</taxon>
        <taxon>Streptophyta</taxon>
        <taxon>Embryophyta</taxon>
        <taxon>Tracheophyta</taxon>
        <taxon>Spermatophyta</taxon>
        <taxon>Magnoliopsida</taxon>
        <taxon>Liliopsida</taxon>
        <taxon>Poales</taxon>
        <taxon>Poaceae</taxon>
        <taxon>PACMAD clade</taxon>
        <taxon>Arundinoideae</taxon>
        <taxon>Arundineae</taxon>
        <taxon>Arundo</taxon>
    </lineage>
</organism>
<proteinExistence type="predicted"/>
<accession>A0A0A8YGA1</accession>
<evidence type="ECO:0000313" key="1">
    <source>
        <dbReference type="EMBL" id="JAD24305.1"/>
    </source>
</evidence>
<dbReference type="EMBL" id="GBRH01273590">
    <property type="protein sequence ID" value="JAD24305.1"/>
    <property type="molecule type" value="Transcribed_RNA"/>
</dbReference>
<protein>
    <submittedName>
        <fullName evidence="1">Uncharacterized protein</fullName>
    </submittedName>
</protein>
<reference evidence="1" key="2">
    <citation type="journal article" date="2015" name="Data Brief">
        <title>Shoot transcriptome of the giant reed, Arundo donax.</title>
        <authorList>
            <person name="Barrero R.A."/>
            <person name="Guerrero F.D."/>
            <person name="Moolhuijzen P."/>
            <person name="Goolsby J.A."/>
            <person name="Tidwell J."/>
            <person name="Bellgard S.E."/>
            <person name="Bellgard M.I."/>
        </authorList>
    </citation>
    <scope>NUCLEOTIDE SEQUENCE</scope>
    <source>
        <tissue evidence="1">Shoot tissue taken approximately 20 cm above the soil surface</tissue>
    </source>
</reference>
<name>A0A0A8YGA1_ARUDO</name>
<reference evidence="1" key="1">
    <citation type="submission" date="2014-09" db="EMBL/GenBank/DDBJ databases">
        <authorList>
            <person name="Magalhaes I.L.F."/>
            <person name="Oliveira U."/>
            <person name="Santos F.R."/>
            <person name="Vidigal T.H.D.A."/>
            <person name="Brescovit A.D."/>
            <person name="Santos A.J."/>
        </authorList>
    </citation>
    <scope>NUCLEOTIDE SEQUENCE</scope>
    <source>
        <tissue evidence="1">Shoot tissue taken approximately 20 cm above the soil surface</tissue>
    </source>
</reference>
<dbReference type="AlphaFoldDB" id="A0A0A8YGA1"/>